<evidence type="ECO:0000256" key="2">
    <source>
        <dbReference type="ARBA" id="ARBA00023125"/>
    </source>
</evidence>
<feature type="domain" description="HTH asnC-type" evidence="4">
    <location>
        <begin position="2"/>
        <end position="63"/>
    </location>
</feature>
<dbReference type="InterPro" id="IPR036388">
    <property type="entry name" value="WH-like_DNA-bd_sf"/>
</dbReference>
<dbReference type="AlphaFoldDB" id="A0A0M6XQD4"/>
<dbReference type="SUPFAM" id="SSF54909">
    <property type="entry name" value="Dimeric alpha+beta barrel"/>
    <property type="match status" value="1"/>
</dbReference>
<gene>
    <name evidence="5" type="primary">lrp_4</name>
    <name evidence="5" type="ORF">JAN5088_01120</name>
</gene>
<dbReference type="GO" id="GO:0005829">
    <property type="term" value="C:cytosol"/>
    <property type="evidence" value="ECO:0007669"/>
    <property type="project" value="TreeGrafter"/>
</dbReference>
<dbReference type="InterPro" id="IPR011991">
    <property type="entry name" value="ArsR-like_HTH"/>
</dbReference>
<dbReference type="PROSITE" id="PS50956">
    <property type="entry name" value="HTH_ASNC_2"/>
    <property type="match status" value="1"/>
</dbReference>
<dbReference type="GO" id="GO:0043565">
    <property type="term" value="F:sequence-specific DNA binding"/>
    <property type="evidence" value="ECO:0007669"/>
    <property type="project" value="InterPro"/>
</dbReference>
<dbReference type="GO" id="GO:0006355">
    <property type="term" value="P:regulation of DNA-templated transcription"/>
    <property type="evidence" value="ECO:0007669"/>
    <property type="project" value="UniProtKB-ARBA"/>
</dbReference>
<evidence type="ECO:0000313" key="5">
    <source>
        <dbReference type="EMBL" id="CTQ32355.1"/>
    </source>
</evidence>
<protein>
    <submittedName>
        <fullName evidence="5">Leucine-responsive regulatory protein</fullName>
    </submittedName>
</protein>
<dbReference type="Gene3D" id="3.30.70.920">
    <property type="match status" value="1"/>
</dbReference>
<dbReference type="Pfam" id="PF13404">
    <property type="entry name" value="HTH_AsnC-type"/>
    <property type="match status" value="1"/>
</dbReference>
<accession>A0A0M6XQD4</accession>
<dbReference type="OrthoDB" id="7853257at2"/>
<dbReference type="Pfam" id="PF01037">
    <property type="entry name" value="AsnC_trans_reg"/>
    <property type="match status" value="1"/>
</dbReference>
<evidence type="ECO:0000256" key="1">
    <source>
        <dbReference type="ARBA" id="ARBA00023015"/>
    </source>
</evidence>
<dbReference type="EMBL" id="CXPG01000013">
    <property type="protein sequence ID" value="CTQ32355.1"/>
    <property type="molecule type" value="Genomic_DNA"/>
</dbReference>
<dbReference type="PANTHER" id="PTHR30154">
    <property type="entry name" value="LEUCINE-RESPONSIVE REGULATORY PROTEIN"/>
    <property type="match status" value="1"/>
</dbReference>
<dbReference type="InterPro" id="IPR000485">
    <property type="entry name" value="AsnC-type_HTH_dom"/>
</dbReference>
<keyword evidence="2" id="KW-0238">DNA-binding</keyword>
<dbReference type="InterPro" id="IPR011008">
    <property type="entry name" value="Dimeric_a/b-barrel"/>
</dbReference>
<evidence type="ECO:0000259" key="4">
    <source>
        <dbReference type="PROSITE" id="PS50956"/>
    </source>
</evidence>
<dbReference type="STRING" id="282197.SAMN04488517_10584"/>
<sequence>MLDDIDRRILRRWQADPDMTAADLAAAIGLPAATVARRIERLREAGVLRGVHSVIDWTALGYAVEVSLRVQLDKTAPRAFDTFMAAARKVPEVTEMQTFLGRVDLRLTVIARDMAHWQSLYRDAILTLPHIAEIEALMHVATVKTDQTLPI</sequence>
<proteinExistence type="predicted"/>
<dbReference type="CDD" id="cd00090">
    <property type="entry name" value="HTH_ARSR"/>
    <property type="match status" value="1"/>
</dbReference>
<keyword evidence="1" id="KW-0805">Transcription regulation</keyword>
<dbReference type="GO" id="GO:0043200">
    <property type="term" value="P:response to amino acid"/>
    <property type="evidence" value="ECO:0007669"/>
    <property type="project" value="TreeGrafter"/>
</dbReference>
<dbReference type="InterPro" id="IPR019887">
    <property type="entry name" value="Tscrpt_reg_AsnC/Lrp_C"/>
</dbReference>
<dbReference type="Proteomes" id="UP000048908">
    <property type="component" value="Unassembled WGS sequence"/>
</dbReference>
<dbReference type="SUPFAM" id="SSF46785">
    <property type="entry name" value="Winged helix' DNA-binding domain"/>
    <property type="match status" value="1"/>
</dbReference>
<dbReference type="PANTHER" id="PTHR30154:SF34">
    <property type="entry name" value="TRANSCRIPTIONAL REGULATOR AZLB"/>
    <property type="match status" value="1"/>
</dbReference>
<evidence type="ECO:0000313" key="6">
    <source>
        <dbReference type="Proteomes" id="UP000048908"/>
    </source>
</evidence>
<reference evidence="5 6" key="1">
    <citation type="submission" date="2015-07" db="EMBL/GenBank/DDBJ databases">
        <authorList>
            <person name="Noorani M."/>
        </authorList>
    </citation>
    <scope>NUCLEOTIDE SEQUENCE [LARGE SCALE GENOMIC DNA]</scope>
    <source>
        <strain evidence="5 6">CECT 5088</strain>
    </source>
</reference>
<keyword evidence="6" id="KW-1185">Reference proteome</keyword>
<dbReference type="Gene3D" id="1.10.10.10">
    <property type="entry name" value="Winged helix-like DNA-binding domain superfamily/Winged helix DNA-binding domain"/>
    <property type="match status" value="1"/>
</dbReference>
<keyword evidence="3" id="KW-0804">Transcription</keyword>
<name>A0A0M6XQD4_9RHOB</name>
<organism evidence="5 6">
    <name type="scientific">Jannaschia rubra</name>
    <dbReference type="NCBI Taxonomy" id="282197"/>
    <lineage>
        <taxon>Bacteria</taxon>
        <taxon>Pseudomonadati</taxon>
        <taxon>Pseudomonadota</taxon>
        <taxon>Alphaproteobacteria</taxon>
        <taxon>Rhodobacterales</taxon>
        <taxon>Roseobacteraceae</taxon>
        <taxon>Jannaschia</taxon>
    </lineage>
</organism>
<dbReference type="SMART" id="SM00344">
    <property type="entry name" value="HTH_ASNC"/>
    <property type="match status" value="1"/>
</dbReference>
<evidence type="ECO:0000256" key="3">
    <source>
        <dbReference type="ARBA" id="ARBA00023163"/>
    </source>
</evidence>
<dbReference type="PRINTS" id="PR00033">
    <property type="entry name" value="HTHASNC"/>
</dbReference>
<dbReference type="InterPro" id="IPR036390">
    <property type="entry name" value="WH_DNA-bd_sf"/>
</dbReference>
<dbReference type="RefSeq" id="WP_055681808.1">
    <property type="nucleotide sequence ID" value="NZ_CXPG01000013.1"/>
</dbReference>
<dbReference type="InterPro" id="IPR019888">
    <property type="entry name" value="Tscrpt_reg_AsnC-like"/>
</dbReference>